<dbReference type="Proteomes" id="UP000439113">
    <property type="component" value="Unassembled WGS sequence"/>
</dbReference>
<proteinExistence type="predicted"/>
<dbReference type="OrthoDB" id="8472909at2"/>
<reference evidence="1 2" key="1">
    <citation type="submission" date="2019-11" db="EMBL/GenBank/DDBJ databases">
        <title>Whole-genome sequence of a Rhodoblastus acidophilus DSM 142.</title>
        <authorList>
            <person name="Kyndt J.A."/>
            <person name="Meyer T.E."/>
        </authorList>
    </citation>
    <scope>NUCLEOTIDE SEQUENCE [LARGE SCALE GENOMIC DNA]</scope>
    <source>
        <strain evidence="1 2">DSM 142</strain>
    </source>
</reference>
<organism evidence="1 2">
    <name type="scientific">Rhodoblastus acidophilus</name>
    <name type="common">Rhodopseudomonas acidophila</name>
    <dbReference type="NCBI Taxonomy" id="1074"/>
    <lineage>
        <taxon>Bacteria</taxon>
        <taxon>Pseudomonadati</taxon>
        <taxon>Pseudomonadota</taxon>
        <taxon>Alphaproteobacteria</taxon>
        <taxon>Hyphomicrobiales</taxon>
        <taxon>Rhodoblastaceae</taxon>
        <taxon>Rhodoblastus</taxon>
    </lineage>
</organism>
<gene>
    <name evidence="1" type="ORF">GJ654_18650</name>
</gene>
<evidence type="ECO:0000313" key="2">
    <source>
        <dbReference type="Proteomes" id="UP000439113"/>
    </source>
</evidence>
<accession>A0A6N8DV01</accession>
<protein>
    <submittedName>
        <fullName evidence="1">Uncharacterized protein</fullName>
    </submittedName>
</protein>
<dbReference type="RefSeq" id="WP_155447684.1">
    <property type="nucleotide sequence ID" value="NZ_JAOQNR010000024.1"/>
</dbReference>
<name>A0A6N8DV01_RHOAC</name>
<sequence>MQQQAFFTMRAGRLERIPVDRSEDGILDLSTHFAAEQSAAMMTAPGEVRKETARLLTELSLDLEAVRDAIKIAISSGLIEEAISALEELRDLSFVDANHVAPIVRTAFTTRRAEIARELHALLCAAYEKLTGRCVEIERRA</sequence>
<dbReference type="EMBL" id="WNKS01000025">
    <property type="protein sequence ID" value="MTV33003.1"/>
    <property type="molecule type" value="Genomic_DNA"/>
</dbReference>
<comment type="caution">
    <text evidence="1">The sequence shown here is derived from an EMBL/GenBank/DDBJ whole genome shotgun (WGS) entry which is preliminary data.</text>
</comment>
<evidence type="ECO:0000313" key="1">
    <source>
        <dbReference type="EMBL" id="MTV33003.1"/>
    </source>
</evidence>
<dbReference type="AlphaFoldDB" id="A0A6N8DV01"/>